<dbReference type="InterPro" id="IPR005471">
    <property type="entry name" value="Tscrpt_reg_IclR_N"/>
</dbReference>
<dbReference type="InterPro" id="IPR036390">
    <property type="entry name" value="WH_DNA-bd_sf"/>
</dbReference>
<protein>
    <recommendedName>
        <fullName evidence="8">IclR family transcriptional regulator</fullName>
    </recommendedName>
</protein>
<dbReference type="InterPro" id="IPR014757">
    <property type="entry name" value="Tscrpt_reg_IclR_C"/>
</dbReference>
<dbReference type="AlphaFoldDB" id="A0A1U9KL37"/>
<accession>A0A1U9KL37</accession>
<evidence type="ECO:0008006" key="8">
    <source>
        <dbReference type="Google" id="ProtNLM"/>
    </source>
</evidence>
<reference evidence="6 7" key="1">
    <citation type="submission" date="2016-03" db="EMBL/GenBank/DDBJ databases">
        <title>Acetic acid bacteria sequencing.</title>
        <authorList>
            <person name="Brandt J."/>
            <person name="Jakob F."/>
            <person name="Vogel R.F."/>
        </authorList>
    </citation>
    <scope>NUCLEOTIDE SEQUENCE [LARGE SCALE GENOMIC DNA]</scope>
    <source>
        <strain evidence="6 7">TMW2.1153</strain>
    </source>
</reference>
<gene>
    <name evidence="6" type="ORF">A0U92_13905</name>
</gene>
<evidence type="ECO:0000256" key="1">
    <source>
        <dbReference type="ARBA" id="ARBA00023015"/>
    </source>
</evidence>
<dbReference type="SUPFAM" id="SSF55781">
    <property type="entry name" value="GAF domain-like"/>
    <property type="match status" value="1"/>
</dbReference>
<dbReference type="Proteomes" id="UP000188937">
    <property type="component" value="Chromosome"/>
</dbReference>
<evidence type="ECO:0000313" key="6">
    <source>
        <dbReference type="EMBL" id="AQS86521.1"/>
    </source>
</evidence>
<organism evidence="6 7">
    <name type="scientific">Acetobacter aceti</name>
    <dbReference type="NCBI Taxonomy" id="435"/>
    <lineage>
        <taxon>Bacteria</taxon>
        <taxon>Pseudomonadati</taxon>
        <taxon>Pseudomonadota</taxon>
        <taxon>Alphaproteobacteria</taxon>
        <taxon>Acetobacterales</taxon>
        <taxon>Acetobacteraceae</taxon>
        <taxon>Acetobacter</taxon>
        <taxon>Acetobacter subgen. Acetobacter</taxon>
    </lineage>
</organism>
<dbReference type="FunFam" id="1.10.10.10:FF:000056">
    <property type="entry name" value="IclR family transcriptional regulator"/>
    <property type="match status" value="1"/>
</dbReference>
<dbReference type="GO" id="GO:0045892">
    <property type="term" value="P:negative regulation of DNA-templated transcription"/>
    <property type="evidence" value="ECO:0007669"/>
    <property type="project" value="TreeGrafter"/>
</dbReference>
<name>A0A1U9KL37_ACEAC</name>
<dbReference type="InterPro" id="IPR036388">
    <property type="entry name" value="WH-like_DNA-bd_sf"/>
</dbReference>
<dbReference type="KEGG" id="aace:A0U92_13905"/>
<dbReference type="PANTHER" id="PTHR30136">
    <property type="entry name" value="HELIX-TURN-HELIX TRANSCRIPTIONAL REGULATOR, ICLR FAMILY"/>
    <property type="match status" value="1"/>
</dbReference>
<dbReference type="Gene3D" id="3.30.450.40">
    <property type="match status" value="1"/>
</dbReference>
<proteinExistence type="predicted"/>
<evidence type="ECO:0000313" key="7">
    <source>
        <dbReference type="Proteomes" id="UP000188937"/>
    </source>
</evidence>
<dbReference type="SMART" id="SM00346">
    <property type="entry name" value="HTH_ICLR"/>
    <property type="match status" value="1"/>
</dbReference>
<feature type="domain" description="IclR-ED" evidence="5">
    <location>
        <begin position="84"/>
        <end position="268"/>
    </location>
</feature>
<evidence type="ECO:0000259" key="4">
    <source>
        <dbReference type="PROSITE" id="PS51077"/>
    </source>
</evidence>
<dbReference type="PANTHER" id="PTHR30136:SF34">
    <property type="entry name" value="TRANSCRIPTIONAL REGULATOR"/>
    <property type="match status" value="1"/>
</dbReference>
<dbReference type="Pfam" id="PF09339">
    <property type="entry name" value="HTH_IclR"/>
    <property type="match status" value="1"/>
</dbReference>
<sequence length="270" mass="29292">MIPDLSNASPDETPDGDRYIVPGLIRGLAILEGFSQNNPEQSLAAIARDTGLPRATVFRILHTLEVAGYLERNPARKTFRLGNRVLRLGYNALSGRSLRDIATPILERLRDETGCTTHLVVREGTDVVYIARCLGATRVDSLIGVGTRLPAHATVIGRTLLSHMPLPDVVRLYDGYDFPTYTDATPADLGELVAQLEADRPQRSLASWGYFEPDVASIAAPVRNRAGIAEAAVNAICSLDAYDRAALEDVVRVRVENAAEEISVALGYQG</sequence>
<dbReference type="SUPFAM" id="SSF46785">
    <property type="entry name" value="Winged helix' DNA-binding domain"/>
    <property type="match status" value="1"/>
</dbReference>
<keyword evidence="7" id="KW-1185">Reference proteome</keyword>
<feature type="domain" description="HTH iclR-type" evidence="4">
    <location>
        <begin position="21"/>
        <end position="83"/>
    </location>
</feature>
<evidence type="ECO:0000256" key="2">
    <source>
        <dbReference type="ARBA" id="ARBA00023125"/>
    </source>
</evidence>
<dbReference type="STRING" id="435.A0U92_13905"/>
<evidence type="ECO:0000256" key="3">
    <source>
        <dbReference type="ARBA" id="ARBA00023163"/>
    </source>
</evidence>
<dbReference type="Pfam" id="PF01614">
    <property type="entry name" value="IclR_C"/>
    <property type="match status" value="1"/>
</dbReference>
<dbReference type="InterPro" id="IPR050707">
    <property type="entry name" value="HTH_MetabolicPath_Reg"/>
</dbReference>
<keyword evidence="2" id="KW-0238">DNA-binding</keyword>
<dbReference type="GO" id="GO:0003677">
    <property type="term" value="F:DNA binding"/>
    <property type="evidence" value="ECO:0007669"/>
    <property type="project" value="UniProtKB-KW"/>
</dbReference>
<keyword evidence="1" id="KW-0805">Transcription regulation</keyword>
<keyword evidence="3" id="KW-0804">Transcription</keyword>
<dbReference type="PROSITE" id="PS51078">
    <property type="entry name" value="ICLR_ED"/>
    <property type="match status" value="1"/>
</dbReference>
<dbReference type="Gene3D" id="1.10.10.10">
    <property type="entry name" value="Winged helix-like DNA-binding domain superfamily/Winged helix DNA-binding domain"/>
    <property type="match status" value="1"/>
</dbReference>
<dbReference type="InterPro" id="IPR029016">
    <property type="entry name" value="GAF-like_dom_sf"/>
</dbReference>
<dbReference type="EMBL" id="CP014692">
    <property type="protein sequence ID" value="AQS86521.1"/>
    <property type="molecule type" value="Genomic_DNA"/>
</dbReference>
<evidence type="ECO:0000259" key="5">
    <source>
        <dbReference type="PROSITE" id="PS51078"/>
    </source>
</evidence>
<dbReference type="PROSITE" id="PS51077">
    <property type="entry name" value="HTH_ICLR"/>
    <property type="match status" value="1"/>
</dbReference>
<dbReference type="GO" id="GO:0003700">
    <property type="term" value="F:DNA-binding transcription factor activity"/>
    <property type="evidence" value="ECO:0007669"/>
    <property type="project" value="TreeGrafter"/>
</dbReference>